<sequence length="77" mass="9325">MPSRRVAVDLSTETYYLTLTVQHWYYLFDRDNHWQILAESLRYCREHKNLELNGYVFMLNHFHLIATLPDMAGFRTT</sequence>
<dbReference type="AlphaFoldDB" id="A0A1I4P6C3"/>
<dbReference type="Proteomes" id="UP000183287">
    <property type="component" value="Unassembled WGS sequence"/>
</dbReference>
<dbReference type="GO" id="GO:0003677">
    <property type="term" value="F:DNA binding"/>
    <property type="evidence" value="ECO:0007669"/>
    <property type="project" value="InterPro"/>
</dbReference>
<gene>
    <name evidence="1" type="ORF">SAMN05421863_101831</name>
</gene>
<name>A0A1I4P6C3_9PROT</name>
<accession>A0A1I4P6C3</accession>
<evidence type="ECO:0000313" key="2">
    <source>
        <dbReference type="Proteomes" id="UP000183287"/>
    </source>
</evidence>
<dbReference type="SUPFAM" id="SSF143422">
    <property type="entry name" value="Transposase IS200-like"/>
    <property type="match status" value="1"/>
</dbReference>
<dbReference type="GO" id="GO:0004803">
    <property type="term" value="F:transposase activity"/>
    <property type="evidence" value="ECO:0007669"/>
    <property type="project" value="InterPro"/>
</dbReference>
<dbReference type="RefSeq" id="WP_218152047.1">
    <property type="nucleotide sequence ID" value="NZ_FOUB01000018.1"/>
</dbReference>
<organism evidence="1 2">
    <name type="scientific">Nitrosomonas communis</name>
    <dbReference type="NCBI Taxonomy" id="44574"/>
    <lineage>
        <taxon>Bacteria</taxon>
        <taxon>Pseudomonadati</taxon>
        <taxon>Pseudomonadota</taxon>
        <taxon>Betaproteobacteria</taxon>
        <taxon>Nitrosomonadales</taxon>
        <taxon>Nitrosomonadaceae</taxon>
        <taxon>Nitrosomonas</taxon>
    </lineage>
</organism>
<dbReference type="Gene3D" id="3.30.70.1290">
    <property type="entry name" value="Transposase IS200-like"/>
    <property type="match status" value="1"/>
</dbReference>
<protein>
    <recommendedName>
        <fullName evidence="3">Transposase IS200-like domain-containing protein</fullName>
    </recommendedName>
</protein>
<reference evidence="2" key="1">
    <citation type="submission" date="2016-10" db="EMBL/GenBank/DDBJ databases">
        <authorList>
            <person name="Varghese N."/>
            <person name="Submissions S."/>
        </authorList>
    </citation>
    <scope>NUCLEOTIDE SEQUENCE [LARGE SCALE GENOMIC DNA]</scope>
    <source>
        <strain evidence="2">Nm44</strain>
    </source>
</reference>
<dbReference type="GO" id="GO:0006313">
    <property type="term" value="P:DNA transposition"/>
    <property type="evidence" value="ECO:0007669"/>
    <property type="project" value="InterPro"/>
</dbReference>
<evidence type="ECO:0008006" key="3">
    <source>
        <dbReference type="Google" id="ProtNLM"/>
    </source>
</evidence>
<dbReference type="EMBL" id="FOUB01000018">
    <property type="protein sequence ID" value="SFM23165.1"/>
    <property type="molecule type" value="Genomic_DNA"/>
</dbReference>
<proteinExistence type="predicted"/>
<keyword evidence="2" id="KW-1185">Reference proteome</keyword>
<dbReference type="InterPro" id="IPR036515">
    <property type="entry name" value="Transposase_17_sf"/>
</dbReference>
<evidence type="ECO:0000313" key="1">
    <source>
        <dbReference type="EMBL" id="SFM23165.1"/>
    </source>
</evidence>